<protein>
    <submittedName>
        <fullName evidence="2">Uncharacterized protein</fullName>
    </submittedName>
</protein>
<feature type="compositionally biased region" description="Basic residues" evidence="1">
    <location>
        <begin position="11"/>
        <end position="24"/>
    </location>
</feature>
<name>A0A9X9Q295_GULGU</name>
<dbReference type="EMBL" id="CYRY02021360">
    <property type="protein sequence ID" value="VCW97317.1"/>
    <property type="molecule type" value="Genomic_DNA"/>
</dbReference>
<feature type="region of interest" description="Disordered" evidence="1">
    <location>
        <begin position="1"/>
        <end position="26"/>
    </location>
</feature>
<organism evidence="2 3">
    <name type="scientific">Gulo gulo</name>
    <name type="common">Wolverine</name>
    <name type="synonym">Gluton</name>
    <dbReference type="NCBI Taxonomy" id="48420"/>
    <lineage>
        <taxon>Eukaryota</taxon>
        <taxon>Metazoa</taxon>
        <taxon>Chordata</taxon>
        <taxon>Craniata</taxon>
        <taxon>Vertebrata</taxon>
        <taxon>Euteleostomi</taxon>
        <taxon>Mammalia</taxon>
        <taxon>Eutheria</taxon>
        <taxon>Laurasiatheria</taxon>
        <taxon>Carnivora</taxon>
        <taxon>Caniformia</taxon>
        <taxon>Musteloidea</taxon>
        <taxon>Mustelidae</taxon>
        <taxon>Guloninae</taxon>
        <taxon>Gulo</taxon>
    </lineage>
</organism>
<reference evidence="2 3" key="1">
    <citation type="submission" date="2018-10" db="EMBL/GenBank/DDBJ databases">
        <authorList>
            <person name="Ekblom R."/>
            <person name="Jareborg N."/>
        </authorList>
    </citation>
    <scope>NUCLEOTIDE SEQUENCE [LARGE SCALE GENOMIC DNA]</scope>
    <source>
        <tissue evidence="2">Muscle</tissue>
    </source>
</reference>
<dbReference type="AlphaFoldDB" id="A0A9X9Q295"/>
<accession>A0A9X9Q295</accession>
<evidence type="ECO:0000256" key="1">
    <source>
        <dbReference type="SAM" id="MobiDB-lite"/>
    </source>
</evidence>
<gene>
    <name evidence="2" type="ORF">BN2614_LOCUS5</name>
</gene>
<sequence length="49" mass="5614">MPRGSALTRQARSRSKSRARRNRSRKESINGYRYLWAGLGVKIHTPSAE</sequence>
<comment type="caution">
    <text evidence="2">The sequence shown here is derived from an EMBL/GenBank/DDBJ whole genome shotgun (WGS) entry which is preliminary data.</text>
</comment>
<evidence type="ECO:0000313" key="2">
    <source>
        <dbReference type="EMBL" id="VCW97317.1"/>
    </source>
</evidence>
<evidence type="ECO:0000313" key="3">
    <source>
        <dbReference type="Proteomes" id="UP000269945"/>
    </source>
</evidence>
<dbReference type="Proteomes" id="UP000269945">
    <property type="component" value="Unassembled WGS sequence"/>
</dbReference>
<keyword evidence="3" id="KW-1185">Reference proteome</keyword>
<proteinExistence type="predicted"/>